<reference evidence="3" key="1">
    <citation type="journal article" date="2019" name="Int. J. Syst. Evol. Microbiol.">
        <title>The Global Catalogue of Microorganisms (GCM) 10K type strain sequencing project: providing services to taxonomists for standard genome sequencing and annotation.</title>
        <authorList>
            <consortium name="The Broad Institute Genomics Platform"/>
            <consortium name="The Broad Institute Genome Sequencing Center for Infectious Disease"/>
            <person name="Wu L."/>
            <person name="Ma J."/>
        </authorList>
    </citation>
    <scope>NUCLEOTIDE SEQUENCE [LARGE SCALE GENOMIC DNA]</scope>
    <source>
        <strain evidence="3">JCM 11882</strain>
    </source>
</reference>
<protein>
    <submittedName>
        <fullName evidence="2">Zn-ribbon domain-containing OB-fold protein</fullName>
    </submittedName>
</protein>
<dbReference type="RefSeq" id="WP_344988988.1">
    <property type="nucleotide sequence ID" value="NZ_BAABCD010000007.1"/>
</dbReference>
<dbReference type="Pfam" id="PF12172">
    <property type="entry name" value="zf-ChsH2"/>
    <property type="match status" value="1"/>
</dbReference>
<dbReference type="Proteomes" id="UP001595836">
    <property type="component" value="Unassembled WGS sequence"/>
</dbReference>
<dbReference type="EMBL" id="JBHSHP010000007">
    <property type="protein sequence ID" value="MFC4753512.1"/>
    <property type="molecule type" value="Genomic_DNA"/>
</dbReference>
<organism evidence="2 3">
    <name type="scientific">Dietzia aurantiaca</name>
    <dbReference type="NCBI Taxonomy" id="983873"/>
    <lineage>
        <taxon>Bacteria</taxon>
        <taxon>Bacillati</taxon>
        <taxon>Actinomycetota</taxon>
        <taxon>Actinomycetes</taxon>
        <taxon>Mycobacteriales</taxon>
        <taxon>Dietziaceae</taxon>
        <taxon>Dietzia</taxon>
    </lineage>
</organism>
<dbReference type="SUPFAM" id="SSF50249">
    <property type="entry name" value="Nucleic acid-binding proteins"/>
    <property type="match status" value="1"/>
</dbReference>
<keyword evidence="3" id="KW-1185">Reference proteome</keyword>
<comment type="caution">
    <text evidence="2">The sequence shown here is derived from an EMBL/GenBank/DDBJ whole genome shotgun (WGS) entry which is preliminary data.</text>
</comment>
<dbReference type="InterPro" id="IPR012340">
    <property type="entry name" value="NA-bd_OB-fold"/>
</dbReference>
<name>A0ABV9PK66_9ACTN</name>
<proteinExistence type="predicted"/>
<evidence type="ECO:0000313" key="3">
    <source>
        <dbReference type="Proteomes" id="UP001595836"/>
    </source>
</evidence>
<accession>A0ABV9PK66</accession>
<dbReference type="InterPro" id="IPR022002">
    <property type="entry name" value="ChsH2_Znr"/>
</dbReference>
<evidence type="ECO:0000259" key="1">
    <source>
        <dbReference type="Pfam" id="PF12172"/>
    </source>
</evidence>
<feature type="domain" description="ChsH2 rubredoxin-like zinc ribbon" evidence="1">
    <location>
        <begin position="13"/>
        <end position="42"/>
    </location>
</feature>
<sequence>MTSLYGVKISDDDDGEVLGSSCGGCGFHSAPASAACPVCGRRMDARSFRPVGTVWARTLVSFAVHGTTGPSEFAYIDLDAGPRLLARSSRPEGTGELSPGDRVRVGVVDGVPSVTAREGANNV</sequence>
<evidence type="ECO:0000313" key="2">
    <source>
        <dbReference type="EMBL" id="MFC4753512.1"/>
    </source>
</evidence>
<gene>
    <name evidence="2" type="ORF">ACFO7U_01800</name>
</gene>